<dbReference type="AlphaFoldDB" id="R8BAH2"/>
<name>R8BAH2_PHAM7</name>
<keyword evidence="3" id="KW-1185">Reference proteome</keyword>
<evidence type="ECO:0000256" key="1">
    <source>
        <dbReference type="SAM" id="Coils"/>
    </source>
</evidence>
<dbReference type="HOGENOM" id="CLU_507330_0_0_1"/>
<evidence type="ECO:0000313" key="3">
    <source>
        <dbReference type="Proteomes" id="UP000014074"/>
    </source>
</evidence>
<dbReference type="OrthoDB" id="4203839at2759"/>
<evidence type="ECO:0000313" key="2">
    <source>
        <dbReference type="EMBL" id="EON96298.1"/>
    </source>
</evidence>
<gene>
    <name evidence="2" type="ORF">UCRPA7_8217</name>
</gene>
<organism evidence="2 3">
    <name type="scientific">Phaeoacremonium minimum (strain UCR-PA7)</name>
    <name type="common">Esca disease fungus</name>
    <name type="synonym">Togninia minima</name>
    <dbReference type="NCBI Taxonomy" id="1286976"/>
    <lineage>
        <taxon>Eukaryota</taxon>
        <taxon>Fungi</taxon>
        <taxon>Dikarya</taxon>
        <taxon>Ascomycota</taxon>
        <taxon>Pezizomycotina</taxon>
        <taxon>Sordariomycetes</taxon>
        <taxon>Sordariomycetidae</taxon>
        <taxon>Togniniales</taxon>
        <taxon>Togniniaceae</taxon>
        <taxon>Phaeoacremonium</taxon>
    </lineage>
</organism>
<dbReference type="RefSeq" id="XP_007918926.1">
    <property type="nucleotide sequence ID" value="XM_007920735.1"/>
</dbReference>
<dbReference type="eggNOG" id="ENOG502T05Z">
    <property type="taxonomic scope" value="Eukaryota"/>
</dbReference>
<proteinExistence type="predicted"/>
<protein>
    <submittedName>
        <fullName evidence="2">Uncharacterized protein</fullName>
    </submittedName>
</protein>
<dbReference type="KEGG" id="tmn:UCRPA7_8217"/>
<reference evidence="3" key="1">
    <citation type="journal article" date="2013" name="Genome Announc.">
        <title>Draft genome sequence of the ascomycete Phaeoacremonium aleophilum strain UCR-PA7, a causal agent of the esca disease complex in grapevines.</title>
        <authorList>
            <person name="Blanco-Ulate B."/>
            <person name="Rolshausen P."/>
            <person name="Cantu D."/>
        </authorList>
    </citation>
    <scope>NUCLEOTIDE SEQUENCE [LARGE SCALE GENOMIC DNA]</scope>
    <source>
        <strain evidence="3">UCR-PA7</strain>
    </source>
</reference>
<dbReference type="GeneID" id="19329049"/>
<accession>R8BAH2</accession>
<dbReference type="Proteomes" id="UP000014074">
    <property type="component" value="Unassembled WGS sequence"/>
</dbReference>
<feature type="coiled-coil region" evidence="1">
    <location>
        <begin position="13"/>
        <end position="61"/>
    </location>
</feature>
<dbReference type="EMBL" id="KB933350">
    <property type="protein sequence ID" value="EON96298.1"/>
    <property type="molecule type" value="Genomic_DNA"/>
</dbReference>
<keyword evidence="1" id="KW-0175">Coiled coil</keyword>
<sequence length="537" mass="61055">MCNTVDIRSDHEVTDLKEELVQVKQQLAQVEQQLTDVEVQLQTAQRRLADAESLVIEAERTQQESDAGFASYVEGLKKELSSKEEIIEACGLQLEIKELKELKDRKQKAPRLSFSSGTTAAGYNSAFVSDDEAPPVPRLNPDLKVPEMTEEKRKAMEKIWESKAGVRKEFLDRLRSIKDESREPSVPFDLEAIRRRAALKGKHTIRTETPPHGGLFPPPSRRPLIPTAREFRPTFTSPESQALFSPQYPAPFAGPSNALVPRREDDFMLDPEAKLWKDQFYQQFTTIMGWLQRHCGEVYPDVTARISRSQSGLWGFMCGLTYPTNPTAGHSHAVHMLNDPVLRPHFLLRAVLQYLEQNVWGLNMWLGFDRDQDRALLEANSRAEGHGYPQAERQFGVDTRKAIIQQFMKSTAFPRFQHFKGTDVVNRLKELTGPFLNPLVPKQEASLDLHVITTMAMELSTKMVTSRLTFNISWNECGVKFSDDMHISLNNQAPGVTLQFKHYRIMLVVTPSISYRDDTGRSIMARGVTKSQVLVMQ</sequence>